<reference evidence="10 11" key="1">
    <citation type="journal article" date="2015" name="Int. J. Syst. Evol. Microbiol.">
        <title>Mariniphaga sediminis sp. nov., isolated from coastal sediment.</title>
        <authorList>
            <person name="Wang F.Q."/>
            <person name="Shen Q.Y."/>
            <person name="Chen G.J."/>
            <person name="Du Z.J."/>
        </authorList>
    </citation>
    <scope>NUCLEOTIDE SEQUENCE [LARGE SCALE GENOMIC DNA]</scope>
    <source>
        <strain evidence="10 11">SY21</strain>
    </source>
</reference>
<dbReference type="OrthoDB" id="9759247at2"/>
<keyword evidence="6" id="KW-0472">Membrane</keyword>
<sequence length="688" mass="78390">MKTSLFLLCPLIAFSNYLWAQQSGSDMPKDTVQIEEITVTQNFILNDENMVKYYQSSHSSGIDKMNARLGGVSLISRGAYAREPVLNGFSGGQINVTIGGMKMFGACTDKMDPITSYIEPINLKSVRLNQGTTGNKSGSTVGGAFDMELQQPEKSAFNLETGARYETVSTGKTGFLLLNYGQEQWAYRVSGVYKHFLPYAGGDGKTVPFTQYGKINLLQSFLYSPASRHRFIFDWLIDDAFDIGYPALPMDVSRAKGRMYSLEFASGKRMLNISNLKAKVYCNSVFHLMDDSQRDSLYFVKSSKTGKLDSVYMKMDMPGWTRTSGAFAEGDIRWSEKNLFSFKLESYSNWSKAEMTMFMNNLSNPGEPPMFAETWPENRRWVSGVFIKNDYVLSPKTMVSADFRADYSSSVILSEQGRQQFNSLGYPVDRNFQKIVKSGNLMVAHSLQRFWQLKAGVGWGERLPTLSEQFGFYLFNALDGYDYLGNPHIKPEQSYSFFVHLNYSQARFKFSAEARYNHINNYILGLNDPGFEALNLYASGIKKYENIDFARLFSANVQFLWEPFQWLEFFNVMKYNWGETFANRPLPLIPPLKNLFSVHVEGKNFNVQAETEYSAPQNRINKNFGETETPGFFLLHFKTGYKIKAGPSVIHLNAGIENILDKVYSEHLDWGNYNRPGRNFYLSVSYKH</sequence>
<evidence type="ECO:0000256" key="2">
    <source>
        <dbReference type="ARBA" id="ARBA00022448"/>
    </source>
</evidence>
<keyword evidence="8" id="KW-0732">Signal</keyword>
<evidence type="ECO:0000256" key="4">
    <source>
        <dbReference type="ARBA" id="ARBA00022692"/>
    </source>
</evidence>
<dbReference type="GO" id="GO:0044718">
    <property type="term" value="P:siderophore transmembrane transport"/>
    <property type="evidence" value="ECO:0007669"/>
    <property type="project" value="TreeGrafter"/>
</dbReference>
<keyword evidence="5" id="KW-0798">TonB box</keyword>
<name>A0A399D0U9_9BACT</name>
<dbReference type="Pfam" id="PF00593">
    <property type="entry name" value="TonB_dep_Rec_b-barrel"/>
    <property type="match status" value="1"/>
</dbReference>
<keyword evidence="4" id="KW-0812">Transmembrane</keyword>
<keyword evidence="7" id="KW-0998">Cell outer membrane</keyword>
<keyword evidence="3" id="KW-1134">Transmembrane beta strand</keyword>
<dbReference type="GO" id="GO:0015344">
    <property type="term" value="F:siderophore uptake transmembrane transporter activity"/>
    <property type="evidence" value="ECO:0007669"/>
    <property type="project" value="TreeGrafter"/>
</dbReference>
<dbReference type="AlphaFoldDB" id="A0A399D0U9"/>
<keyword evidence="2" id="KW-0813">Transport</keyword>
<dbReference type="RefSeq" id="WP_119349981.1">
    <property type="nucleotide sequence ID" value="NZ_QWET01000007.1"/>
</dbReference>
<accession>A0A399D0U9</accession>
<dbReference type="EMBL" id="QWET01000007">
    <property type="protein sequence ID" value="RIH65056.1"/>
    <property type="molecule type" value="Genomic_DNA"/>
</dbReference>
<evidence type="ECO:0000256" key="6">
    <source>
        <dbReference type="ARBA" id="ARBA00023136"/>
    </source>
</evidence>
<dbReference type="Proteomes" id="UP000266441">
    <property type="component" value="Unassembled WGS sequence"/>
</dbReference>
<evidence type="ECO:0000256" key="3">
    <source>
        <dbReference type="ARBA" id="ARBA00022452"/>
    </source>
</evidence>
<evidence type="ECO:0000313" key="11">
    <source>
        <dbReference type="Proteomes" id="UP000266441"/>
    </source>
</evidence>
<keyword evidence="10" id="KW-0675">Receptor</keyword>
<dbReference type="InterPro" id="IPR039426">
    <property type="entry name" value="TonB-dep_rcpt-like"/>
</dbReference>
<evidence type="ECO:0000256" key="7">
    <source>
        <dbReference type="ARBA" id="ARBA00023237"/>
    </source>
</evidence>
<feature type="chain" id="PRO_5017292525" evidence="8">
    <location>
        <begin position="21"/>
        <end position="688"/>
    </location>
</feature>
<dbReference type="PANTHER" id="PTHR30069:SF49">
    <property type="entry name" value="OUTER MEMBRANE PROTEIN C"/>
    <property type="match status" value="1"/>
</dbReference>
<organism evidence="10 11">
    <name type="scientific">Mariniphaga sediminis</name>
    <dbReference type="NCBI Taxonomy" id="1628158"/>
    <lineage>
        <taxon>Bacteria</taxon>
        <taxon>Pseudomonadati</taxon>
        <taxon>Bacteroidota</taxon>
        <taxon>Bacteroidia</taxon>
        <taxon>Marinilabiliales</taxon>
        <taxon>Prolixibacteraceae</taxon>
        <taxon>Mariniphaga</taxon>
    </lineage>
</organism>
<dbReference type="InterPro" id="IPR000531">
    <property type="entry name" value="Beta-barrel_TonB"/>
</dbReference>
<evidence type="ECO:0000259" key="9">
    <source>
        <dbReference type="Pfam" id="PF00593"/>
    </source>
</evidence>
<comment type="caution">
    <text evidence="10">The sequence shown here is derived from an EMBL/GenBank/DDBJ whole genome shotgun (WGS) entry which is preliminary data.</text>
</comment>
<evidence type="ECO:0000256" key="8">
    <source>
        <dbReference type="SAM" id="SignalP"/>
    </source>
</evidence>
<dbReference type="InterPro" id="IPR036942">
    <property type="entry name" value="Beta-barrel_TonB_sf"/>
</dbReference>
<proteinExistence type="predicted"/>
<evidence type="ECO:0000256" key="1">
    <source>
        <dbReference type="ARBA" id="ARBA00004571"/>
    </source>
</evidence>
<dbReference type="Gene3D" id="2.40.170.20">
    <property type="entry name" value="TonB-dependent receptor, beta-barrel domain"/>
    <property type="match status" value="1"/>
</dbReference>
<feature type="signal peptide" evidence="8">
    <location>
        <begin position="1"/>
        <end position="20"/>
    </location>
</feature>
<dbReference type="PANTHER" id="PTHR30069">
    <property type="entry name" value="TONB-DEPENDENT OUTER MEMBRANE RECEPTOR"/>
    <property type="match status" value="1"/>
</dbReference>
<keyword evidence="11" id="KW-1185">Reference proteome</keyword>
<feature type="domain" description="TonB-dependent receptor-like beta-barrel" evidence="9">
    <location>
        <begin position="322"/>
        <end position="659"/>
    </location>
</feature>
<gene>
    <name evidence="10" type="ORF">D1164_10735</name>
</gene>
<dbReference type="GO" id="GO:0009279">
    <property type="term" value="C:cell outer membrane"/>
    <property type="evidence" value="ECO:0007669"/>
    <property type="project" value="UniProtKB-SubCell"/>
</dbReference>
<evidence type="ECO:0000256" key="5">
    <source>
        <dbReference type="ARBA" id="ARBA00023077"/>
    </source>
</evidence>
<dbReference type="SUPFAM" id="SSF56935">
    <property type="entry name" value="Porins"/>
    <property type="match status" value="1"/>
</dbReference>
<comment type="subcellular location">
    <subcellularLocation>
        <location evidence="1">Cell outer membrane</location>
        <topology evidence="1">Multi-pass membrane protein</topology>
    </subcellularLocation>
</comment>
<protein>
    <submittedName>
        <fullName evidence="10">TonB-dependent receptor</fullName>
    </submittedName>
</protein>
<evidence type="ECO:0000313" key="10">
    <source>
        <dbReference type="EMBL" id="RIH65056.1"/>
    </source>
</evidence>